<dbReference type="PANTHER" id="PTHR10492:SF96">
    <property type="entry name" value="ATP-DEPENDENT DNA HELICASE"/>
    <property type="match status" value="1"/>
</dbReference>
<dbReference type="Pfam" id="PF05970">
    <property type="entry name" value="PIF1"/>
    <property type="match status" value="1"/>
</dbReference>
<keyword evidence="1" id="KW-0233">DNA recombination</keyword>
<keyword evidence="1" id="KW-0227">DNA damage</keyword>
<accession>A0A699JH09</accession>
<reference evidence="3" key="1">
    <citation type="journal article" date="2019" name="Sci. Rep.">
        <title>Draft genome of Tanacetum cinerariifolium, the natural source of mosquito coil.</title>
        <authorList>
            <person name="Yamashiro T."/>
            <person name="Shiraishi A."/>
            <person name="Satake H."/>
            <person name="Nakayama K."/>
        </authorList>
    </citation>
    <scope>NUCLEOTIDE SEQUENCE</scope>
</reference>
<dbReference type="GO" id="GO:0016787">
    <property type="term" value="F:hydrolase activity"/>
    <property type="evidence" value="ECO:0007669"/>
    <property type="project" value="UniProtKB-KW"/>
</dbReference>
<protein>
    <recommendedName>
        <fullName evidence="1">ATP-dependent DNA helicase</fullName>
        <ecNumber evidence="1">5.6.2.3</ecNumber>
    </recommendedName>
</protein>
<dbReference type="GO" id="GO:0006310">
    <property type="term" value="P:DNA recombination"/>
    <property type="evidence" value="ECO:0007669"/>
    <property type="project" value="UniProtKB-KW"/>
</dbReference>
<dbReference type="PANTHER" id="PTHR10492">
    <property type="match status" value="1"/>
</dbReference>
<dbReference type="GO" id="GO:0006281">
    <property type="term" value="P:DNA repair"/>
    <property type="evidence" value="ECO:0007669"/>
    <property type="project" value="UniProtKB-KW"/>
</dbReference>
<dbReference type="GO" id="GO:0000723">
    <property type="term" value="P:telomere maintenance"/>
    <property type="evidence" value="ECO:0007669"/>
    <property type="project" value="InterPro"/>
</dbReference>
<keyword evidence="1 3" id="KW-0347">Helicase</keyword>
<keyword evidence="1" id="KW-0067">ATP-binding</keyword>
<comment type="similarity">
    <text evidence="1">Belongs to the helicase family.</text>
</comment>
<dbReference type="GO" id="GO:0043139">
    <property type="term" value="F:5'-3' DNA helicase activity"/>
    <property type="evidence" value="ECO:0007669"/>
    <property type="project" value="UniProtKB-EC"/>
</dbReference>
<comment type="catalytic activity">
    <reaction evidence="1">
        <text>ATP + H2O = ADP + phosphate + H(+)</text>
        <dbReference type="Rhea" id="RHEA:13065"/>
        <dbReference type="ChEBI" id="CHEBI:15377"/>
        <dbReference type="ChEBI" id="CHEBI:15378"/>
        <dbReference type="ChEBI" id="CHEBI:30616"/>
        <dbReference type="ChEBI" id="CHEBI:43474"/>
        <dbReference type="ChEBI" id="CHEBI:456216"/>
        <dbReference type="EC" id="5.6.2.3"/>
    </reaction>
</comment>
<keyword evidence="1" id="KW-0378">Hydrolase</keyword>
<proteinExistence type="inferred from homology"/>
<feature type="domain" description="DNA helicase Pif1-like DEAD-box helicase" evidence="2">
    <location>
        <begin position="86"/>
        <end position="161"/>
    </location>
</feature>
<keyword evidence="1" id="KW-0234">DNA repair</keyword>
<keyword evidence="1" id="KW-0547">Nucleotide-binding</keyword>
<dbReference type="InterPro" id="IPR027417">
    <property type="entry name" value="P-loop_NTPase"/>
</dbReference>
<gene>
    <name evidence="3" type="ORF">Tci_604091</name>
</gene>
<dbReference type="SUPFAM" id="SSF52540">
    <property type="entry name" value="P-loop containing nucleoside triphosphate hydrolases"/>
    <property type="match status" value="1"/>
</dbReference>
<dbReference type="GO" id="GO:0005524">
    <property type="term" value="F:ATP binding"/>
    <property type="evidence" value="ECO:0007669"/>
    <property type="project" value="UniProtKB-KW"/>
</dbReference>
<comment type="cofactor">
    <cofactor evidence="1">
        <name>Mg(2+)</name>
        <dbReference type="ChEBI" id="CHEBI:18420"/>
    </cofactor>
</comment>
<sequence length="171" mass="19422">MSQDIPRRLAKILQIPKIQKNETEMKAGVLFETASLLNSNSGTLKDFRLPMPPRRLLNILQNCLLMEEINYDRELLLLEKNSLLPKLNNDQKQISDGVMNAVTNHEQKLIFVYGHGGTGKNFLWKSLACALRLEERIVLAVASSGIASHLEELHTHDSRFRLIYPKIAYAA</sequence>
<evidence type="ECO:0000313" key="3">
    <source>
        <dbReference type="EMBL" id="GFA32119.1"/>
    </source>
</evidence>
<dbReference type="Gene3D" id="3.40.50.300">
    <property type="entry name" value="P-loop containing nucleotide triphosphate hydrolases"/>
    <property type="match status" value="1"/>
</dbReference>
<organism evidence="3">
    <name type="scientific">Tanacetum cinerariifolium</name>
    <name type="common">Dalmatian daisy</name>
    <name type="synonym">Chrysanthemum cinerariifolium</name>
    <dbReference type="NCBI Taxonomy" id="118510"/>
    <lineage>
        <taxon>Eukaryota</taxon>
        <taxon>Viridiplantae</taxon>
        <taxon>Streptophyta</taxon>
        <taxon>Embryophyta</taxon>
        <taxon>Tracheophyta</taxon>
        <taxon>Spermatophyta</taxon>
        <taxon>Magnoliopsida</taxon>
        <taxon>eudicotyledons</taxon>
        <taxon>Gunneridae</taxon>
        <taxon>Pentapetalae</taxon>
        <taxon>asterids</taxon>
        <taxon>campanulids</taxon>
        <taxon>Asterales</taxon>
        <taxon>Asteraceae</taxon>
        <taxon>Asteroideae</taxon>
        <taxon>Anthemideae</taxon>
        <taxon>Anthemidinae</taxon>
        <taxon>Tanacetum</taxon>
    </lineage>
</organism>
<name>A0A699JH09_TANCI</name>
<evidence type="ECO:0000259" key="2">
    <source>
        <dbReference type="Pfam" id="PF05970"/>
    </source>
</evidence>
<dbReference type="AlphaFoldDB" id="A0A699JH09"/>
<dbReference type="EMBL" id="BKCJ010404165">
    <property type="protein sequence ID" value="GFA32119.1"/>
    <property type="molecule type" value="Genomic_DNA"/>
</dbReference>
<evidence type="ECO:0000256" key="1">
    <source>
        <dbReference type="RuleBase" id="RU363044"/>
    </source>
</evidence>
<comment type="caution">
    <text evidence="3">The sequence shown here is derived from an EMBL/GenBank/DDBJ whole genome shotgun (WGS) entry which is preliminary data.</text>
</comment>
<dbReference type="InterPro" id="IPR010285">
    <property type="entry name" value="DNA_helicase_pif1-like_DEAD"/>
</dbReference>
<dbReference type="EC" id="5.6.2.3" evidence="1"/>